<dbReference type="PRINTS" id="PR00038">
    <property type="entry name" value="HTHLUXR"/>
</dbReference>
<dbReference type="Proteomes" id="UP000242415">
    <property type="component" value="Unassembled WGS sequence"/>
</dbReference>
<evidence type="ECO:0000313" key="3">
    <source>
        <dbReference type="EMBL" id="SDY91888.1"/>
    </source>
</evidence>
<protein>
    <submittedName>
        <fullName evidence="3">Two-component system, NarL family, response regulator DesR</fullName>
    </submittedName>
</protein>
<keyword evidence="1" id="KW-0238">DNA-binding</keyword>
<dbReference type="InterPro" id="IPR039420">
    <property type="entry name" value="WalR-like"/>
</dbReference>
<dbReference type="PROSITE" id="PS50043">
    <property type="entry name" value="HTH_LUXR_2"/>
    <property type="match status" value="1"/>
</dbReference>
<dbReference type="SMART" id="SM00421">
    <property type="entry name" value="HTH_LUXR"/>
    <property type="match status" value="1"/>
</dbReference>
<dbReference type="InterPro" id="IPR000792">
    <property type="entry name" value="Tscrpt_reg_LuxR_C"/>
</dbReference>
<keyword evidence="4" id="KW-1185">Reference proteome</keyword>
<gene>
    <name evidence="3" type="ORF">SAMN05444365_104139</name>
</gene>
<dbReference type="GO" id="GO:0006355">
    <property type="term" value="P:regulation of DNA-templated transcription"/>
    <property type="evidence" value="ECO:0007669"/>
    <property type="project" value="InterPro"/>
</dbReference>
<evidence type="ECO:0000256" key="1">
    <source>
        <dbReference type="ARBA" id="ARBA00023125"/>
    </source>
</evidence>
<dbReference type="OrthoDB" id="9808843at2"/>
<sequence length="201" mass="21601">MIRTLLALDGALVRGSLAFVLGGQDDIDVVAELDGKEQIAPALCSMHPDVAVVDFDLFGAEGPPHCPAGTHRSPMLMLVDPRRSQALSRVLRTHVRAQTVGFLGNHVPPLRVVEGVRQLSRGEPVVDADLVVAALNKESPLTARETEVLQLAAEGLPVREMAIKLSLAPGTVRNHLSRILTKAAARTRIEAVRIAREAGWI</sequence>
<evidence type="ECO:0000313" key="4">
    <source>
        <dbReference type="Proteomes" id="UP000242415"/>
    </source>
</evidence>
<dbReference type="STRING" id="405436.SAMN05444365_104139"/>
<dbReference type="PANTHER" id="PTHR43214">
    <property type="entry name" value="TWO-COMPONENT RESPONSE REGULATOR"/>
    <property type="match status" value="1"/>
</dbReference>
<dbReference type="SUPFAM" id="SSF46894">
    <property type="entry name" value="C-terminal effector domain of the bipartite response regulators"/>
    <property type="match status" value="1"/>
</dbReference>
<dbReference type="Pfam" id="PF00196">
    <property type="entry name" value="GerE"/>
    <property type="match status" value="1"/>
</dbReference>
<dbReference type="RefSeq" id="WP_091556100.1">
    <property type="nucleotide sequence ID" value="NZ_FNPH01000004.1"/>
</dbReference>
<feature type="domain" description="HTH luxR-type" evidence="2">
    <location>
        <begin position="134"/>
        <end position="199"/>
    </location>
</feature>
<reference evidence="4" key="1">
    <citation type="submission" date="2016-10" db="EMBL/GenBank/DDBJ databases">
        <authorList>
            <person name="Varghese N."/>
            <person name="Submissions S."/>
        </authorList>
    </citation>
    <scope>NUCLEOTIDE SEQUENCE [LARGE SCALE GENOMIC DNA]</scope>
    <source>
        <strain evidence="4">DSM 45245</strain>
    </source>
</reference>
<organism evidence="3 4">
    <name type="scientific">Micromonospora pattaloongensis</name>
    <dbReference type="NCBI Taxonomy" id="405436"/>
    <lineage>
        <taxon>Bacteria</taxon>
        <taxon>Bacillati</taxon>
        <taxon>Actinomycetota</taxon>
        <taxon>Actinomycetes</taxon>
        <taxon>Micromonosporales</taxon>
        <taxon>Micromonosporaceae</taxon>
        <taxon>Micromonospora</taxon>
    </lineage>
</organism>
<dbReference type="CDD" id="cd06170">
    <property type="entry name" value="LuxR_C_like"/>
    <property type="match status" value="1"/>
</dbReference>
<dbReference type="InterPro" id="IPR016032">
    <property type="entry name" value="Sig_transdc_resp-reg_C-effctor"/>
</dbReference>
<proteinExistence type="predicted"/>
<accession>A0A1H3NSW3</accession>
<dbReference type="InterPro" id="IPR011006">
    <property type="entry name" value="CheY-like_superfamily"/>
</dbReference>
<dbReference type="PANTHER" id="PTHR43214:SF42">
    <property type="entry name" value="TRANSCRIPTIONAL REGULATORY PROTEIN DESR"/>
    <property type="match status" value="1"/>
</dbReference>
<dbReference type="EMBL" id="FNPH01000004">
    <property type="protein sequence ID" value="SDY91888.1"/>
    <property type="molecule type" value="Genomic_DNA"/>
</dbReference>
<dbReference type="SUPFAM" id="SSF52172">
    <property type="entry name" value="CheY-like"/>
    <property type="match status" value="1"/>
</dbReference>
<dbReference type="GO" id="GO:0003677">
    <property type="term" value="F:DNA binding"/>
    <property type="evidence" value="ECO:0007669"/>
    <property type="project" value="UniProtKB-KW"/>
</dbReference>
<dbReference type="AlphaFoldDB" id="A0A1H3NSW3"/>
<name>A0A1H3NSW3_9ACTN</name>
<evidence type="ECO:0000259" key="2">
    <source>
        <dbReference type="PROSITE" id="PS50043"/>
    </source>
</evidence>
<dbReference type="Gene3D" id="3.40.50.2300">
    <property type="match status" value="1"/>
</dbReference>